<dbReference type="GeneID" id="94842905"/>
<protein>
    <submittedName>
        <fullName evidence="2">Uncharacterized protein</fullName>
    </submittedName>
</protein>
<name>A0A1J4JUT7_9EUKA</name>
<proteinExistence type="predicted"/>
<dbReference type="Proteomes" id="UP000179807">
    <property type="component" value="Unassembled WGS sequence"/>
</dbReference>
<evidence type="ECO:0000256" key="1">
    <source>
        <dbReference type="SAM" id="MobiDB-lite"/>
    </source>
</evidence>
<gene>
    <name evidence="2" type="ORF">TRFO_31912</name>
</gene>
<accession>A0A1J4JUT7</accession>
<feature type="region of interest" description="Disordered" evidence="1">
    <location>
        <begin position="353"/>
        <end position="372"/>
    </location>
</feature>
<keyword evidence="3" id="KW-1185">Reference proteome</keyword>
<comment type="caution">
    <text evidence="2">The sequence shown here is derived from an EMBL/GenBank/DDBJ whole genome shotgun (WGS) entry which is preliminary data.</text>
</comment>
<sequence length="372" mass="42132">MRASKASSTARRNLQPRNSSPSKKRSPKTPTNMPKYTHFFFILKSAKQLHQLTSKFLSATVRVHPNLNPMSSIPVLCHHSQAEFNFAFAMDLSGSNVADSPELFSPKITISTSDPDHHESVASATVLQTKAKISHINGRSLMYLANHQDLPLKLLSSPKIGGYINVTCAFGSLEHQHVIEPSLDFIETSVKLLQRSTPEKYSDAWKSDAAENGWVPPEKAAEIWQKIALEHGWKAPEKPKMEITFSTIEDSSPTITDNTDLISFSSEEQDLKGDDYLEEEDLNQSNEKFEDNVEQFVNFALASKYSIQSESVFDQQPKTHDRSNRFTIFEMEPQWQPTDSDADLNRDLTRLLAESKRQRPQRKLRSITPDKK</sequence>
<evidence type="ECO:0000313" key="2">
    <source>
        <dbReference type="EMBL" id="OHT01286.1"/>
    </source>
</evidence>
<dbReference type="AlphaFoldDB" id="A0A1J4JUT7"/>
<dbReference type="EMBL" id="MLAK01000918">
    <property type="protein sequence ID" value="OHT01286.1"/>
    <property type="molecule type" value="Genomic_DNA"/>
</dbReference>
<evidence type="ECO:0000313" key="3">
    <source>
        <dbReference type="Proteomes" id="UP000179807"/>
    </source>
</evidence>
<organism evidence="2 3">
    <name type="scientific">Tritrichomonas foetus</name>
    <dbReference type="NCBI Taxonomy" id="1144522"/>
    <lineage>
        <taxon>Eukaryota</taxon>
        <taxon>Metamonada</taxon>
        <taxon>Parabasalia</taxon>
        <taxon>Tritrichomonadida</taxon>
        <taxon>Tritrichomonadidae</taxon>
        <taxon>Tritrichomonas</taxon>
    </lineage>
</organism>
<dbReference type="RefSeq" id="XP_068354422.1">
    <property type="nucleotide sequence ID" value="XM_068508201.1"/>
</dbReference>
<dbReference type="VEuPathDB" id="TrichDB:TRFO_31912"/>
<feature type="region of interest" description="Disordered" evidence="1">
    <location>
        <begin position="1"/>
        <end position="32"/>
    </location>
</feature>
<feature type="compositionally biased region" description="Polar residues" evidence="1">
    <location>
        <begin position="1"/>
        <end position="12"/>
    </location>
</feature>
<reference evidence="2" key="1">
    <citation type="submission" date="2016-10" db="EMBL/GenBank/DDBJ databases">
        <authorList>
            <person name="Benchimol M."/>
            <person name="Almeida L.G."/>
            <person name="Vasconcelos A.T."/>
            <person name="Perreira-Neves A."/>
            <person name="Rosa I.A."/>
            <person name="Tasca T."/>
            <person name="Bogo M.R."/>
            <person name="de Souza W."/>
        </authorList>
    </citation>
    <scope>NUCLEOTIDE SEQUENCE [LARGE SCALE GENOMIC DNA]</scope>
    <source>
        <strain evidence="2">K</strain>
    </source>
</reference>